<keyword evidence="3" id="KW-0560">Oxidoreductase</keyword>
<reference evidence="6 7" key="1">
    <citation type="journal article" date="2024" name="bioRxiv">
        <title>Comparative genomics of Cryptococcus and Kwoniella reveals pathogenesis evolution and contrasting karyotype dynamics via intercentromeric recombination or chromosome fusion.</title>
        <authorList>
            <person name="Coelho M.A."/>
            <person name="David-Palma M."/>
            <person name="Shea T."/>
            <person name="Bowers K."/>
            <person name="McGinley-Smith S."/>
            <person name="Mohammad A.W."/>
            <person name="Gnirke A."/>
            <person name="Yurkov A.M."/>
            <person name="Nowrousian M."/>
            <person name="Sun S."/>
            <person name="Cuomo C.A."/>
            <person name="Heitman J."/>
        </authorList>
    </citation>
    <scope>NUCLEOTIDE SEQUENCE [LARGE SCALE GENOMIC DNA]</scope>
    <source>
        <strain evidence="6 7">CBS 13917</strain>
    </source>
</reference>
<proteinExistence type="inferred from homology"/>
<dbReference type="RefSeq" id="XP_066802187.1">
    <property type="nucleotide sequence ID" value="XM_066947773.1"/>
</dbReference>
<dbReference type="GO" id="GO:0010181">
    <property type="term" value="F:FMN binding"/>
    <property type="evidence" value="ECO:0007669"/>
    <property type="project" value="InterPro"/>
</dbReference>
<evidence type="ECO:0000259" key="5">
    <source>
        <dbReference type="Pfam" id="PF00724"/>
    </source>
</evidence>
<dbReference type="GO" id="GO:0016628">
    <property type="term" value="F:oxidoreductase activity, acting on the CH-CH group of donors, NAD or NADP as acceptor"/>
    <property type="evidence" value="ECO:0007669"/>
    <property type="project" value="UniProtKB-ARBA"/>
</dbReference>
<sequence length="397" mass="44181">MTVTQTPKLFTPVKVGDMNLKHRIVMAPLTRLRASKPDAVPSPWAVDYYTQRASDGGLLISEGTFISEELKGYDNVPGIYTPEQIEAWKKVTAGVHSKGGYIFLQLWVLGRVADPSVNPKVYAPGTLADNSPGPHKDPSHVPKLTVVEEEDMDRFVGYYQQAAKNAIEAGFDGVEVHGANGYLLDQFLQSGANNRTDKYGGSLENRFRFPLRVLNAVVDAVGPSRVGIRMSPFSEFQGMREKDVLSVFVPWTKAIVAAQPKLAYIHSVEGRGLGTPEEEYYQEDKLDKIREVVEEAGIQFIAAGGYNAETAIKHGEETNDLVTFGRFFISNPDLPNRVRNGWPLKKYNRDTFYTPTAEGYIDYPEYHQEDNHPQPEGRQEGRPEVKATEQDASAPNS</sequence>
<name>A0AAW0YYA2_9TREE</name>
<evidence type="ECO:0000256" key="2">
    <source>
        <dbReference type="ARBA" id="ARBA00005979"/>
    </source>
</evidence>
<feature type="region of interest" description="Disordered" evidence="4">
    <location>
        <begin position="360"/>
        <end position="397"/>
    </location>
</feature>
<evidence type="ECO:0000256" key="1">
    <source>
        <dbReference type="ARBA" id="ARBA00001917"/>
    </source>
</evidence>
<comment type="similarity">
    <text evidence="2">Belongs to the NADH:flavin oxidoreductase/NADH oxidase family.</text>
</comment>
<dbReference type="Gene3D" id="3.20.20.70">
    <property type="entry name" value="Aldolase class I"/>
    <property type="match status" value="1"/>
</dbReference>
<dbReference type="CDD" id="cd02933">
    <property type="entry name" value="OYE_like_FMN"/>
    <property type="match status" value="1"/>
</dbReference>
<dbReference type="FunFam" id="3.20.20.70:FF:000059">
    <property type="entry name" value="N-ethylmaleimide reductase, FMN-linked"/>
    <property type="match status" value="1"/>
</dbReference>
<dbReference type="Proteomes" id="UP001388673">
    <property type="component" value="Unassembled WGS sequence"/>
</dbReference>
<dbReference type="InterPro" id="IPR001155">
    <property type="entry name" value="OxRdtase_FMN_N"/>
</dbReference>
<organism evidence="6 7">
    <name type="scientific">Kwoniella newhampshirensis</name>
    <dbReference type="NCBI Taxonomy" id="1651941"/>
    <lineage>
        <taxon>Eukaryota</taxon>
        <taxon>Fungi</taxon>
        <taxon>Dikarya</taxon>
        <taxon>Basidiomycota</taxon>
        <taxon>Agaricomycotina</taxon>
        <taxon>Tremellomycetes</taxon>
        <taxon>Tremellales</taxon>
        <taxon>Cryptococcaceae</taxon>
        <taxon>Kwoniella</taxon>
    </lineage>
</organism>
<dbReference type="EMBL" id="JBCAWK010000008">
    <property type="protein sequence ID" value="KAK8850756.1"/>
    <property type="molecule type" value="Genomic_DNA"/>
</dbReference>
<dbReference type="Pfam" id="PF00724">
    <property type="entry name" value="Oxidored_FMN"/>
    <property type="match status" value="1"/>
</dbReference>
<evidence type="ECO:0000256" key="3">
    <source>
        <dbReference type="ARBA" id="ARBA00023002"/>
    </source>
</evidence>
<evidence type="ECO:0000313" key="7">
    <source>
        <dbReference type="Proteomes" id="UP001388673"/>
    </source>
</evidence>
<protein>
    <recommendedName>
        <fullName evidence="5">NADH:flavin oxidoreductase/NADH oxidase N-terminal domain-containing protein</fullName>
    </recommendedName>
</protein>
<evidence type="ECO:0000256" key="4">
    <source>
        <dbReference type="SAM" id="MobiDB-lite"/>
    </source>
</evidence>
<dbReference type="PANTHER" id="PTHR22893:SF91">
    <property type="entry name" value="NADPH DEHYDROGENASE 2-RELATED"/>
    <property type="match status" value="1"/>
</dbReference>
<evidence type="ECO:0000313" key="6">
    <source>
        <dbReference type="EMBL" id="KAK8850756.1"/>
    </source>
</evidence>
<comment type="cofactor">
    <cofactor evidence="1">
        <name>FMN</name>
        <dbReference type="ChEBI" id="CHEBI:58210"/>
    </cofactor>
</comment>
<dbReference type="GeneID" id="92181934"/>
<dbReference type="SUPFAM" id="SSF51395">
    <property type="entry name" value="FMN-linked oxidoreductases"/>
    <property type="match status" value="1"/>
</dbReference>
<dbReference type="GO" id="GO:0005829">
    <property type="term" value="C:cytosol"/>
    <property type="evidence" value="ECO:0007669"/>
    <property type="project" value="UniProtKB-ARBA"/>
</dbReference>
<dbReference type="InterPro" id="IPR013785">
    <property type="entry name" value="Aldolase_TIM"/>
</dbReference>
<dbReference type="KEGG" id="kne:92181934"/>
<dbReference type="InterPro" id="IPR045247">
    <property type="entry name" value="Oye-like"/>
</dbReference>
<gene>
    <name evidence="6" type="ORF">IAR55_004676</name>
</gene>
<keyword evidence="7" id="KW-1185">Reference proteome</keyword>
<feature type="domain" description="NADH:flavin oxidoreductase/NADH oxidase N-terminal" evidence="5">
    <location>
        <begin position="8"/>
        <end position="343"/>
    </location>
</feature>
<comment type="caution">
    <text evidence="6">The sequence shown here is derived from an EMBL/GenBank/DDBJ whole genome shotgun (WGS) entry which is preliminary data.</text>
</comment>
<accession>A0AAW0YYA2</accession>
<feature type="compositionally biased region" description="Basic and acidic residues" evidence="4">
    <location>
        <begin position="364"/>
        <end position="389"/>
    </location>
</feature>
<dbReference type="AlphaFoldDB" id="A0AAW0YYA2"/>
<dbReference type="PANTHER" id="PTHR22893">
    <property type="entry name" value="NADH OXIDOREDUCTASE-RELATED"/>
    <property type="match status" value="1"/>
</dbReference>